<organism evidence="5 6">
    <name type="scientific">Ectocarpus siliculosus</name>
    <name type="common">Brown alga</name>
    <name type="synonym">Conferva siliculosa</name>
    <dbReference type="NCBI Taxonomy" id="2880"/>
    <lineage>
        <taxon>Eukaryota</taxon>
        <taxon>Sar</taxon>
        <taxon>Stramenopiles</taxon>
        <taxon>Ochrophyta</taxon>
        <taxon>PX clade</taxon>
        <taxon>Phaeophyceae</taxon>
        <taxon>Ectocarpales</taxon>
        <taxon>Ectocarpaceae</taxon>
        <taxon>Ectocarpus</taxon>
    </lineage>
</organism>
<feature type="repeat" description="ANK" evidence="3">
    <location>
        <begin position="134"/>
        <end position="166"/>
    </location>
</feature>
<keyword evidence="1" id="KW-0677">Repeat</keyword>
<evidence type="ECO:0000313" key="5">
    <source>
        <dbReference type="EMBL" id="CBJ33459.1"/>
    </source>
</evidence>
<dbReference type="AlphaFoldDB" id="D7G316"/>
<name>D7G316_ECTSI</name>
<dbReference type="Proteomes" id="UP000002630">
    <property type="component" value="Unassembled WGS sequence"/>
</dbReference>
<dbReference type="InterPro" id="IPR036770">
    <property type="entry name" value="Ankyrin_rpt-contain_sf"/>
</dbReference>
<dbReference type="PROSITE" id="PS50088">
    <property type="entry name" value="ANK_REPEAT"/>
    <property type="match status" value="10"/>
</dbReference>
<dbReference type="PRINTS" id="PR01415">
    <property type="entry name" value="ANKYRIN"/>
</dbReference>
<dbReference type="Pfam" id="PF00023">
    <property type="entry name" value="Ank"/>
    <property type="match status" value="2"/>
</dbReference>
<evidence type="ECO:0000256" key="3">
    <source>
        <dbReference type="PROSITE-ProRule" id="PRU00023"/>
    </source>
</evidence>
<gene>
    <name evidence="5" type="ORF">Esi_0490_0005</name>
</gene>
<evidence type="ECO:0000256" key="1">
    <source>
        <dbReference type="ARBA" id="ARBA00022737"/>
    </source>
</evidence>
<evidence type="ECO:0000256" key="4">
    <source>
        <dbReference type="SAM" id="MobiDB-lite"/>
    </source>
</evidence>
<accession>D7G316</accession>
<feature type="repeat" description="ANK" evidence="3">
    <location>
        <begin position="504"/>
        <end position="536"/>
    </location>
</feature>
<dbReference type="OrthoDB" id="10249694at2759"/>
<dbReference type="InParanoid" id="D7G316"/>
<evidence type="ECO:0000256" key="2">
    <source>
        <dbReference type="ARBA" id="ARBA00023043"/>
    </source>
</evidence>
<feature type="repeat" description="ANK" evidence="3">
    <location>
        <begin position="405"/>
        <end position="437"/>
    </location>
</feature>
<feature type="repeat" description="ANK" evidence="3">
    <location>
        <begin position="537"/>
        <end position="569"/>
    </location>
</feature>
<dbReference type="EMBL" id="FN649760">
    <property type="protein sequence ID" value="CBJ33459.1"/>
    <property type="molecule type" value="Genomic_DNA"/>
</dbReference>
<evidence type="ECO:0000313" key="6">
    <source>
        <dbReference type="Proteomes" id="UP000002630"/>
    </source>
</evidence>
<feature type="region of interest" description="Disordered" evidence="4">
    <location>
        <begin position="651"/>
        <end position="672"/>
    </location>
</feature>
<keyword evidence="2 3" id="KW-0040">ANK repeat</keyword>
<sequence>MNAERLEILVREYRRDTADVNDKVGQLRGGTSGVFIIAEVAILQRKLAGKIRRLLSALEEGGVLDLFSESEGIAETRTLLGKLDEAVTIATTQVTKNYGGGNTYLHSAAVYPETGSEVKSAIALGADPKATNEKSLTPLVVATMQGEESVVRALLEAGADANQRDEKQYMALPFACVVEKLDPMVVGSILRAGADDTAEVGIALTPMSLLAKYSSDKRGYRQVQQLLSRAATLRDYGWLAKLCNREITHIDMEAKTRKEMKELLTAFIDGDVKTPPLCTAATKGNAGLVMALLDNFGADKNFKDNVGETPLMKAADKGHLPVVEALLDAGVDVAITTDQSISALHLAAAKGSGGIVDALLKSGAAKDARDDEGATPLLFAAAEGHLPVVNALLDGGADMEARDESGDTPLTGAITMGHLPVVNALLDGGADKEARDEIGDTPLMLATTVGHLPVVNASLDGGADKEARDNIGDTPLFHATMAGHLPVVNALLDRGADKEARDDFGKTPLLQAVDVGHLPVVNVLLDRGADKEARDDFGKTPLLHAIIAGHLPVVECLLATGCDRTVRSKNKQLIVLHVAASLNSVEHVSLLLQWGADETALDRDGKTPADLIDESRPQHEAVRLLLARAPADRAWRRRGWLVMVFSRTPKAGGSGGSSGDGGATGARSVKQQCGARGGKESFDLFAAVAQLRVVEEGVFRNVVGFL</sequence>
<dbReference type="PROSITE" id="PS50297">
    <property type="entry name" value="ANK_REP_REGION"/>
    <property type="match status" value="9"/>
</dbReference>
<feature type="compositionally biased region" description="Gly residues" evidence="4">
    <location>
        <begin position="652"/>
        <end position="664"/>
    </location>
</feature>
<feature type="repeat" description="ANK" evidence="3">
    <location>
        <begin position="438"/>
        <end position="470"/>
    </location>
</feature>
<proteinExistence type="predicted"/>
<dbReference type="STRING" id="2880.D7G316"/>
<dbReference type="PANTHER" id="PTHR24188">
    <property type="entry name" value="ANKYRIN REPEAT PROTEIN"/>
    <property type="match status" value="1"/>
</dbReference>
<protein>
    <submittedName>
        <fullName evidence="5">Inversin protein alternative isoform</fullName>
    </submittedName>
</protein>
<feature type="repeat" description="ANK" evidence="3">
    <location>
        <begin position="471"/>
        <end position="503"/>
    </location>
</feature>
<dbReference type="SUPFAM" id="SSF48403">
    <property type="entry name" value="Ankyrin repeat"/>
    <property type="match status" value="2"/>
</dbReference>
<feature type="repeat" description="ANK" evidence="3">
    <location>
        <begin position="571"/>
        <end position="603"/>
    </location>
</feature>
<reference evidence="5 6" key="1">
    <citation type="journal article" date="2010" name="Nature">
        <title>The Ectocarpus genome and the independent evolution of multicellularity in brown algae.</title>
        <authorList>
            <person name="Cock J.M."/>
            <person name="Sterck L."/>
            <person name="Rouze P."/>
            <person name="Scornet D."/>
            <person name="Allen A.E."/>
            <person name="Amoutzias G."/>
            <person name="Anthouard V."/>
            <person name="Artiguenave F."/>
            <person name="Aury J.M."/>
            <person name="Badger J.H."/>
            <person name="Beszteri B."/>
            <person name="Billiau K."/>
            <person name="Bonnet E."/>
            <person name="Bothwell J.H."/>
            <person name="Bowler C."/>
            <person name="Boyen C."/>
            <person name="Brownlee C."/>
            <person name="Carrano C.J."/>
            <person name="Charrier B."/>
            <person name="Cho G.Y."/>
            <person name="Coelho S.M."/>
            <person name="Collen J."/>
            <person name="Corre E."/>
            <person name="Da Silva C."/>
            <person name="Delage L."/>
            <person name="Delaroque N."/>
            <person name="Dittami S.M."/>
            <person name="Doulbeau S."/>
            <person name="Elias M."/>
            <person name="Farnham G."/>
            <person name="Gachon C.M."/>
            <person name="Gschloessl B."/>
            <person name="Heesch S."/>
            <person name="Jabbari K."/>
            <person name="Jubin C."/>
            <person name="Kawai H."/>
            <person name="Kimura K."/>
            <person name="Kloareg B."/>
            <person name="Kupper F.C."/>
            <person name="Lang D."/>
            <person name="Le Bail A."/>
            <person name="Leblanc C."/>
            <person name="Lerouge P."/>
            <person name="Lohr M."/>
            <person name="Lopez P.J."/>
            <person name="Martens C."/>
            <person name="Maumus F."/>
            <person name="Michel G."/>
            <person name="Miranda-Saavedra D."/>
            <person name="Morales J."/>
            <person name="Moreau H."/>
            <person name="Motomura T."/>
            <person name="Nagasato C."/>
            <person name="Napoli C.A."/>
            <person name="Nelson D.R."/>
            <person name="Nyvall-Collen P."/>
            <person name="Peters A.F."/>
            <person name="Pommier C."/>
            <person name="Potin P."/>
            <person name="Poulain J."/>
            <person name="Quesneville H."/>
            <person name="Read B."/>
            <person name="Rensing S.A."/>
            <person name="Ritter A."/>
            <person name="Rousvoal S."/>
            <person name="Samanta M."/>
            <person name="Samson G."/>
            <person name="Schroeder D.C."/>
            <person name="Segurens B."/>
            <person name="Strittmatter M."/>
            <person name="Tonon T."/>
            <person name="Tregear J.W."/>
            <person name="Valentin K."/>
            <person name="von Dassow P."/>
            <person name="Yamagishi T."/>
            <person name="Van de Peer Y."/>
            <person name="Wincker P."/>
        </authorList>
    </citation>
    <scope>NUCLEOTIDE SEQUENCE [LARGE SCALE GENOMIC DNA]</scope>
    <source>
        <strain evidence="6">Ec32 / CCAP1310/4</strain>
    </source>
</reference>
<keyword evidence="6" id="KW-1185">Reference proteome</keyword>
<feature type="repeat" description="ANK" evidence="3">
    <location>
        <begin position="372"/>
        <end position="404"/>
    </location>
</feature>
<dbReference type="PANTHER" id="PTHR24188:SF29">
    <property type="entry name" value="GH09064P"/>
    <property type="match status" value="1"/>
</dbReference>
<feature type="repeat" description="ANK" evidence="3">
    <location>
        <begin position="306"/>
        <end position="338"/>
    </location>
</feature>
<dbReference type="SMART" id="SM00248">
    <property type="entry name" value="ANK"/>
    <property type="match status" value="11"/>
</dbReference>
<dbReference type="Gene3D" id="1.25.40.20">
    <property type="entry name" value="Ankyrin repeat-containing domain"/>
    <property type="match status" value="4"/>
</dbReference>
<dbReference type="InterPro" id="IPR002110">
    <property type="entry name" value="Ankyrin_rpt"/>
</dbReference>
<feature type="repeat" description="ANK" evidence="3">
    <location>
        <begin position="339"/>
        <end position="371"/>
    </location>
</feature>
<dbReference type="Pfam" id="PF12796">
    <property type="entry name" value="Ank_2"/>
    <property type="match status" value="3"/>
</dbReference>
<dbReference type="eggNOG" id="KOG4177">
    <property type="taxonomic scope" value="Eukaryota"/>
</dbReference>